<dbReference type="SUPFAM" id="SSF46785">
    <property type="entry name" value="Winged helix' DNA-binding domain"/>
    <property type="match status" value="1"/>
</dbReference>
<dbReference type="InterPro" id="IPR011991">
    <property type="entry name" value="ArsR-like_HTH"/>
</dbReference>
<keyword evidence="2" id="KW-1185">Reference proteome</keyword>
<dbReference type="GO" id="GO:0006355">
    <property type="term" value="P:regulation of DNA-templated transcription"/>
    <property type="evidence" value="ECO:0007669"/>
    <property type="project" value="UniProtKB-ARBA"/>
</dbReference>
<accession>A0A1B9F477</accession>
<gene>
    <name evidence="1" type="ORF">DBT_1939</name>
</gene>
<protein>
    <recommendedName>
        <fullName evidence="3">HTH marR-type domain-containing protein</fullName>
    </recommendedName>
</protein>
<comment type="caution">
    <text evidence="1">The sequence shown here is derived from an EMBL/GenBank/DDBJ whole genome shotgun (WGS) entry which is preliminary data.</text>
</comment>
<proteinExistence type="predicted"/>
<dbReference type="InterPro" id="IPR036388">
    <property type="entry name" value="WH-like_DNA-bd_sf"/>
</dbReference>
<dbReference type="RefSeq" id="WP_067619541.1">
    <property type="nucleotide sequence ID" value="NZ_MAGO01000010.1"/>
</dbReference>
<dbReference type="EMBL" id="MAGO01000010">
    <property type="protein sequence ID" value="OCC14624.1"/>
    <property type="molecule type" value="Genomic_DNA"/>
</dbReference>
<dbReference type="PROSITE" id="PS00519">
    <property type="entry name" value="HTH_ASNC_1"/>
    <property type="match status" value="1"/>
</dbReference>
<dbReference type="CDD" id="cd00090">
    <property type="entry name" value="HTH_ARSR"/>
    <property type="match status" value="1"/>
</dbReference>
<dbReference type="AlphaFoldDB" id="A0A1B9F477"/>
<name>A0A1B9F477_9BACT</name>
<dbReference type="Gene3D" id="1.10.10.10">
    <property type="entry name" value="Winged helix-like DNA-binding domain superfamily/Winged helix DNA-binding domain"/>
    <property type="match status" value="1"/>
</dbReference>
<sequence>MGCCKKSNCGPSLTDEQKKILEALSQSDDPLACKEIAEKVGLTGNQVSCRIRSLKSKGLVDSPVRCKYTITNEGRAAIGS</sequence>
<evidence type="ECO:0008006" key="3">
    <source>
        <dbReference type="Google" id="ProtNLM"/>
    </source>
</evidence>
<evidence type="ECO:0000313" key="2">
    <source>
        <dbReference type="Proteomes" id="UP000093080"/>
    </source>
</evidence>
<dbReference type="Pfam" id="PF13412">
    <property type="entry name" value="HTH_24"/>
    <property type="match status" value="1"/>
</dbReference>
<dbReference type="InterPro" id="IPR036390">
    <property type="entry name" value="WH_DNA-bd_sf"/>
</dbReference>
<dbReference type="STRING" id="1156395.DBT_1939"/>
<evidence type="ECO:0000313" key="1">
    <source>
        <dbReference type="EMBL" id="OCC14624.1"/>
    </source>
</evidence>
<dbReference type="InterPro" id="IPR019885">
    <property type="entry name" value="Tscrpt_reg_HTH_AsnC-type_CS"/>
</dbReference>
<organism evidence="1 2">
    <name type="scientific">Dissulfuribacter thermophilus</name>
    <dbReference type="NCBI Taxonomy" id="1156395"/>
    <lineage>
        <taxon>Bacteria</taxon>
        <taxon>Pseudomonadati</taxon>
        <taxon>Thermodesulfobacteriota</taxon>
        <taxon>Dissulfuribacteria</taxon>
        <taxon>Dissulfuribacterales</taxon>
        <taxon>Dissulfuribacteraceae</taxon>
        <taxon>Dissulfuribacter</taxon>
    </lineage>
</organism>
<reference evidence="1 2" key="1">
    <citation type="submission" date="2016-06" db="EMBL/GenBank/DDBJ databases">
        <title>Respiratory ammonification of nitrate coupled to the oxidation of elemental sulfur in deep-sea autotrophic thermophilic bacteria.</title>
        <authorList>
            <person name="Slobodkina G.B."/>
            <person name="Mardanov A.V."/>
            <person name="Ravin N.V."/>
            <person name="Frolova A.A."/>
            <person name="Viryasiv M.B."/>
            <person name="Chernyh N.A."/>
            <person name="Bonch-Osmolovskaya E.A."/>
            <person name="Slobodkin A.I."/>
        </authorList>
    </citation>
    <scope>NUCLEOTIDE SEQUENCE [LARGE SCALE GENOMIC DNA]</scope>
    <source>
        <strain evidence="1 2">S69</strain>
    </source>
</reference>
<dbReference type="Proteomes" id="UP000093080">
    <property type="component" value="Unassembled WGS sequence"/>
</dbReference>